<evidence type="ECO:0008006" key="5">
    <source>
        <dbReference type="Google" id="ProtNLM"/>
    </source>
</evidence>
<feature type="transmembrane region" description="Helical" evidence="2">
    <location>
        <begin position="210"/>
        <end position="230"/>
    </location>
</feature>
<keyword evidence="2" id="KW-0812">Transmembrane</keyword>
<evidence type="ECO:0000256" key="2">
    <source>
        <dbReference type="SAM" id="Phobius"/>
    </source>
</evidence>
<keyword evidence="2" id="KW-0472">Membrane</keyword>
<organism evidence="3 4">
    <name type="scientific">Fluctibacter halophilus</name>
    <dbReference type="NCBI Taxonomy" id="226011"/>
    <lineage>
        <taxon>Bacteria</taxon>
        <taxon>Pseudomonadati</taxon>
        <taxon>Pseudomonadota</taxon>
        <taxon>Gammaproteobacteria</taxon>
        <taxon>Alteromonadales</taxon>
        <taxon>Alteromonadaceae</taxon>
        <taxon>Fluctibacter</taxon>
    </lineage>
</organism>
<dbReference type="RefSeq" id="WP_229161478.1">
    <property type="nucleotide sequence ID" value="NZ_JAJEWP010000004.1"/>
</dbReference>
<sequence length="525" mass="58190">MATSELQHRLEHLLTYSSQLMFISGESIGEQQRSLQSFLSCQTEQTEIAYLTARADMSPTAYRQHLCGQLLGQDKGLFNRPLNELLAPLNTVEGPVIICITQAEHLSAPFLQELWELVLQSRFAGNRQHLNVLLFAKPAWAKQAKDWLPAKNREKPLLISSERFMSQLDDSTPLEKLLAERRDKFARRLAHRDAQASADNNMPSPTLQRWWFRLAIGLAFVSTFAAILLWQYSDRLTVFSEDSQKATFELNATDATTQPPSADLAATQPNIDNVSEAQPDTMDVSVQTSATETLPAPADEPPAVSEQRPVASWDEALALTSSTTQQDSASESPDQQPDMSRQGPRDSLTDNAVSVSDEPVDMQGAVDNDYPVEDVVSISQLPPREVPQTEVSEVAEAAAVPIEQTPEERQPPARQNTPEPALALNQQPLLSLQPGERVIQLAGLADGQLLQDYLRDNNLNEVTWQYQTVRNNAPWFVVVWHQGFATTQAAQQAIASLPAALQRGEPFIKSAAQVQQEIDRATQAQ</sequence>
<evidence type="ECO:0000256" key="1">
    <source>
        <dbReference type="SAM" id="MobiDB-lite"/>
    </source>
</evidence>
<name>A0ABS8G9X8_9ALTE</name>
<gene>
    <name evidence="3" type="ORF">LJ739_14120</name>
</gene>
<dbReference type="Proteomes" id="UP001520878">
    <property type="component" value="Unassembled WGS sequence"/>
</dbReference>
<protein>
    <recommendedName>
        <fullName evidence="5">Cell division protein DamX</fullName>
    </recommendedName>
</protein>
<feature type="compositionally biased region" description="Polar residues" evidence="1">
    <location>
        <begin position="319"/>
        <end position="339"/>
    </location>
</feature>
<proteinExistence type="predicted"/>
<keyword evidence="4" id="KW-1185">Reference proteome</keyword>
<dbReference type="InterPro" id="IPR036680">
    <property type="entry name" value="SPOR-like_sf"/>
</dbReference>
<dbReference type="EMBL" id="JAJEWP010000004">
    <property type="protein sequence ID" value="MCC2617384.1"/>
    <property type="molecule type" value="Genomic_DNA"/>
</dbReference>
<keyword evidence="2" id="KW-1133">Transmembrane helix</keyword>
<evidence type="ECO:0000313" key="4">
    <source>
        <dbReference type="Proteomes" id="UP001520878"/>
    </source>
</evidence>
<reference evidence="3 4" key="1">
    <citation type="submission" date="2021-10" db="EMBL/GenBank/DDBJ databases">
        <title>Draft genome of Aestuariibacter halophilus JC2043.</title>
        <authorList>
            <person name="Emsley S.A."/>
            <person name="Pfannmuller K.M."/>
            <person name="Ushijima B."/>
            <person name="Saw J.H."/>
            <person name="Videau P."/>
        </authorList>
    </citation>
    <scope>NUCLEOTIDE SEQUENCE [LARGE SCALE GENOMIC DNA]</scope>
    <source>
        <strain evidence="3 4">JC2043</strain>
    </source>
</reference>
<dbReference type="Gene3D" id="3.30.70.1070">
    <property type="entry name" value="Sporulation related repeat"/>
    <property type="match status" value="1"/>
</dbReference>
<evidence type="ECO:0000313" key="3">
    <source>
        <dbReference type="EMBL" id="MCC2617384.1"/>
    </source>
</evidence>
<comment type="caution">
    <text evidence="3">The sequence shown here is derived from an EMBL/GenBank/DDBJ whole genome shotgun (WGS) entry which is preliminary data.</text>
</comment>
<accession>A0ABS8G9X8</accession>
<feature type="region of interest" description="Disordered" evidence="1">
    <location>
        <begin position="274"/>
        <end position="352"/>
    </location>
</feature>
<feature type="compositionally biased region" description="Polar residues" evidence="1">
    <location>
        <begin position="274"/>
        <end position="292"/>
    </location>
</feature>